<dbReference type="Proteomes" id="UP000310541">
    <property type="component" value="Unassembled WGS sequence"/>
</dbReference>
<dbReference type="SUPFAM" id="SSF103481">
    <property type="entry name" value="Multidrug resistance efflux transporter EmrE"/>
    <property type="match status" value="2"/>
</dbReference>
<gene>
    <name evidence="5" type="ORF">FBF83_11920</name>
</gene>
<protein>
    <submittedName>
        <fullName evidence="5">DMT family transporter</fullName>
    </submittedName>
</protein>
<feature type="transmembrane region" description="Helical" evidence="3">
    <location>
        <begin position="148"/>
        <end position="169"/>
    </location>
</feature>
<evidence type="ECO:0000256" key="1">
    <source>
        <dbReference type="ARBA" id="ARBA00004127"/>
    </source>
</evidence>
<dbReference type="AlphaFoldDB" id="A0A4U1MFG2"/>
<name>A0A4U1MFG2_9BACL</name>
<organism evidence="5 6">
    <name type="scientific">Guptibacillus hwajinpoensis</name>
    <dbReference type="NCBI Taxonomy" id="208199"/>
    <lineage>
        <taxon>Bacteria</taxon>
        <taxon>Bacillati</taxon>
        <taxon>Bacillota</taxon>
        <taxon>Bacilli</taxon>
        <taxon>Bacillales</taxon>
        <taxon>Guptibacillaceae</taxon>
        <taxon>Guptibacillus</taxon>
    </lineage>
</organism>
<dbReference type="PANTHER" id="PTHR22911">
    <property type="entry name" value="ACYL-MALONYL CONDENSING ENZYME-RELATED"/>
    <property type="match status" value="1"/>
</dbReference>
<feature type="domain" description="EamA" evidence="4">
    <location>
        <begin position="4"/>
        <end position="137"/>
    </location>
</feature>
<keyword evidence="3" id="KW-1133">Transmembrane helix</keyword>
<accession>A0A4U1MFG2</accession>
<dbReference type="OrthoDB" id="3180815at2"/>
<feature type="transmembrane region" description="Helical" evidence="3">
    <location>
        <begin position="93"/>
        <end position="110"/>
    </location>
</feature>
<feature type="transmembrane region" description="Helical" evidence="3">
    <location>
        <begin position="122"/>
        <end position="142"/>
    </location>
</feature>
<evidence type="ECO:0000313" key="6">
    <source>
        <dbReference type="Proteomes" id="UP000310541"/>
    </source>
</evidence>
<evidence type="ECO:0000256" key="2">
    <source>
        <dbReference type="ARBA" id="ARBA00007362"/>
    </source>
</evidence>
<feature type="transmembrane region" description="Helical" evidence="3">
    <location>
        <begin position="70"/>
        <end position="87"/>
    </location>
</feature>
<dbReference type="Pfam" id="PF00892">
    <property type="entry name" value="EamA"/>
    <property type="match status" value="2"/>
</dbReference>
<comment type="subcellular location">
    <subcellularLocation>
        <location evidence="1">Endomembrane system</location>
        <topology evidence="1">Multi-pass membrane protein</topology>
    </subcellularLocation>
</comment>
<keyword evidence="3" id="KW-0472">Membrane</keyword>
<feature type="transmembrane region" description="Helical" evidence="3">
    <location>
        <begin position="268"/>
        <end position="291"/>
    </location>
</feature>
<evidence type="ECO:0000256" key="3">
    <source>
        <dbReference type="SAM" id="Phobius"/>
    </source>
</evidence>
<reference evidence="5 6" key="1">
    <citation type="submission" date="2019-04" db="EMBL/GenBank/DDBJ databases">
        <title>Genome sequence of Bacillus hwajinpoensis strain Y2.</title>
        <authorList>
            <person name="Fair J.L."/>
            <person name="Maclea K.S."/>
        </authorList>
    </citation>
    <scope>NUCLEOTIDE SEQUENCE [LARGE SCALE GENOMIC DNA]</scope>
    <source>
        <strain evidence="5 6">Y2</strain>
    </source>
</reference>
<dbReference type="GO" id="GO:0016020">
    <property type="term" value="C:membrane"/>
    <property type="evidence" value="ECO:0007669"/>
    <property type="project" value="InterPro"/>
</dbReference>
<dbReference type="RefSeq" id="WP_136947387.1">
    <property type="nucleotide sequence ID" value="NZ_SWFM01000003.1"/>
</dbReference>
<comment type="caution">
    <text evidence="5">The sequence shown here is derived from an EMBL/GenBank/DDBJ whole genome shotgun (WGS) entry which is preliminary data.</text>
</comment>
<comment type="similarity">
    <text evidence="2">Belongs to the EamA transporter family.</text>
</comment>
<feature type="domain" description="EamA" evidence="4">
    <location>
        <begin position="151"/>
        <end position="283"/>
    </location>
</feature>
<dbReference type="EMBL" id="SWFM01000003">
    <property type="protein sequence ID" value="TKD69969.1"/>
    <property type="molecule type" value="Genomic_DNA"/>
</dbReference>
<evidence type="ECO:0000313" key="5">
    <source>
        <dbReference type="EMBL" id="TKD69969.1"/>
    </source>
</evidence>
<keyword evidence="3" id="KW-0812">Transmembrane</keyword>
<feature type="transmembrane region" description="Helical" evidence="3">
    <location>
        <begin position="212"/>
        <end position="230"/>
    </location>
</feature>
<dbReference type="InterPro" id="IPR000620">
    <property type="entry name" value="EamA_dom"/>
</dbReference>
<feature type="transmembrane region" description="Helical" evidence="3">
    <location>
        <begin position="41"/>
        <end position="58"/>
    </location>
</feature>
<proteinExistence type="inferred from homology"/>
<feature type="transmembrane region" description="Helical" evidence="3">
    <location>
        <begin position="181"/>
        <end position="200"/>
    </location>
</feature>
<dbReference type="InterPro" id="IPR037185">
    <property type="entry name" value="EmrE-like"/>
</dbReference>
<sequence>MKTKGVLLVLIGAASFGLTPIFVKTGFEYGYSLGQLNISQMIIAFLLLWGMSLLKGLSVKSISNVDRMKVIATGTSVGLTSIFYYGAMQYLPASLAIILLFQFVWIGMIYEWMFSKSRPTAINIFSMFVTLTGVLFASNIIGGNVFEMSPMGLFLGLLSGFSYAGFIFFSGQVAINSHPILRSSLMISGSLILVLLVFFQDVSSLHLYDGRLWLIGAGIALVGAVIPPLFFAGGAPLISGRLANVLSSIELPVAIVAAMVVLSETVTLLQWVGIMLIIMAMIINELGAYLLNVLGKRRAK</sequence>
<feature type="transmembrane region" description="Helical" evidence="3">
    <location>
        <begin position="242"/>
        <end position="262"/>
    </location>
</feature>
<dbReference type="PANTHER" id="PTHR22911:SF137">
    <property type="entry name" value="SOLUTE CARRIER FAMILY 35 MEMBER G2-RELATED"/>
    <property type="match status" value="1"/>
</dbReference>
<evidence type="ECO:0000259" key="4">
    <source>
        <dbReference type="Pfam" id="PF00892"/>
    </source>
</evidence>